<sequence>MSMVEFSAVLDSDIAHVWSVLKRFGVIGKWHPSILESSIEDNQPDGLVGCIRKLTLVDGAVVRERLLSVDDRNTMLSYRFEEAPLPLDNYVATVQLASLTGQSKTFIRWSASFDLQDLTTAEHYEALVRRLIVDGHNSLQSFLQRQAEEGGEVG</sequence>
<name>A0A5C4L211_PSEJE</name>
<protein>
    <submittedName>
        <fullName evidence="1">SRPBCC family protein</fullName>
    </submittedName>
</protein>
<accession>A0A5C4L211</accession>
<dbReference type="SUPFAM" id="SSF55961">
    <property type="entry name" value="Bet v1-like"/>
    <property type="match status" value="1"/>
</dbReference>
<dbReference type="PANTHER" id="PTHR39332">
    <property type="entry name" value="BLL4707 PROTEIN"/>
    <property type="match status" value="1"/>
</dbReference>
<gene>
    <name evidence="1" type="ORF">FHG55_06320</name>
</gene>
<organism evidence="1 2">
    <name type="scientific">Pseudomonas jessenii</name>
    <dbReference type="NCBI Taxonomy" id="77298"/>
    <lineage>
        <taxon>Bacteria</taxon>
        <taxon>Pseudomonadati</taxon>
        <taxon>Pseudomonadota</taxon>
        <taxon>Gammaproteobacteria</taxon>
        <taxon>Pseudomonadales</taxon>
        <taxon>Pseudomonadaceae</taxon>
        <taxon>Pseudomonas</taxon>
    </lineage>
</organism>
<dbReference type="InterPro" id="IPR019587">
    <property type="entry name" value="Polyketide_cyclase/dehydratase"/>
</dbReference>
<dbReference type="Proteomes" id="UP000306272">
    <property type="component" value="Unassembled WGS sequence"/>
</dbReference>
<dbReference type="CDD" id="cd07821">
    <property type="entry name" value="PYR_PYL_RCAR_like"/>
    <property type="match status" value="1"/>
</dbReference>
<evidence type="ECO:0000313" key="1">
    <source>
        <dbReference type="EMBL" id="TNB98647.1"/>
    </source>
</evidence>
<dbReference type="Gene3D" id="3.30.530.20">
    <property type="match status" value="1"/>
</dbReference>
<dbReference type="EMBL" id="VDDB01000005">
    <property type="protein sequence ID" value="TNB98647.1"/>
    <property type="molecule type" value="Genomic_DNA"/>
</dbReference>
<comment type="caution">
    <text evidence="1">The sequence shown here is derived from an EMBL/GenBank/DDBJ whole genome shotgun (WGS) entry which is preliminary data.</text>
</comment>
<dbReference type="InterPro" id="IPR023393">
    <property type="entry name" value="START-like_dom_sf"/>
</dbReference>
<keyword evidence="2" id="KW-1185">Reference proteome</keyword>
<proteinExistence type="predicted"/>
<evidence type="ECO:0000313" key="2">
    <source>
        <dbReference type="Proteomes" id="UP000306272"/>
    </source>
</evidence>
<dbReference type="RefSeq" id="WP_139053993.1">
    <property type="nucleotide sequence ID" value="NZ_VDDB01000005.1"/>
</dbReference>
<dbReference type="PANTHER" id="PTHR39332:SF7">
    <property type="entry name" value="SRPBCC FAMILY PROTEIN"/>
    <property type="match status" value="1"/>
</dbReference>
<dbReference type="Pfam" id="PF10604">
    <property type="entry name" value="Polyketide_cyc2"/>
    <property type="match status" value="1"/>
</dbReference>
<reference evidence="1" key="1">
    <citation type="submission" date="2019-06" db="EMBL/GenBank/DDBJ databases">
        <title>Pseudomonas-derived Butenolides : (Bio)synthesis of Styrolides.</title>
        <authorList>
            <person name="Klapper M."/>
            <person name="Chowdhury S."/>
            <person name="Stallforth P."/>
        </authorList>
    </citation>
    <scope>NUCLEOTIDE SEQUENCE [LARGE SCALE GENOMIC DNA]</scope>
    <source>
        <strain evidence="1">EC-S101</strain>
    </source>
</reference>
<dbReference type="AlphaFoldDB" id="A0A5C4L211"/>